<organism evidence="1 2">
    <name type="scientific">Smallanthus sonchifolius</name>
    <dbReference type="NCBI Taxonomy" id="185202"/>
    <lineage>
        <taxon>Eukaryota</taxon>
        <taxon>Viridiplantae</taxon>
        <taxon>Streptophyta</taxon>
        <taxon>Embryophyta</taxon>
        <taxon>Tracheophyta</taxon>
        <taxon>Spermatophyta</taxon>
        <taxon>Magnoliopsida</taxon>
        <taxon>eudicotyledons</taxon>
        <taxon>Gunneridae</taxon>
        <taxon>Pentapetalae</taxon>
        <taxon>asterids</taxon>
        <taxon>campanulids</taxon>
        <taxon>Asterales</taxon>
        <taxon>Asteraceae</taxon>
        <taxon>Asteroideae</taxon>
        <taxon>Heliantheae alliance</taxon>
        <taxon>Millerieae</taxon>
        <taxon>Smallanthus</taxon>
    </lineage>
</organism>
<gene>
    <name evidence="1" type="ORF">L1987_20294</name>
</gene>
<accession>A0ACB9IUB9</accession>
<dbReference type="Proteomes" id="UP001056120">
    <property type="component" value="Linkage Group LG07"/>
</dbReference>
<name>A0ACB9IUB9_9ASTR</name>
<dbReference type="EMBL" id="CM042024">
    <property type="protein sequence ID" value="KAI3810672.1"/>
    <property type="molecule type" value="Genomic_DNA"/>
</dbReference>
<evidence type="ECO:0000313" key="2">
    <source>
        <dbReference type="Proteomes" id="UP001056120"/>
    </source>
</evidence>
<evidence type="ECO:0000313" key="1">
    <source>
        <dbReference type="EMBL" id="KAI3810672.1"/>
    </source>
</evidence>
<proteinExistence type="predicted"/>
<keyword evidence="2" id="KW-1185">Reference proteome</keyword>
<reference evidence="2" key="1">
    <citation type="journal article" date="2022" name="Mol. Ecol. Resour.">
        <title>The genomes of chicory, endive, great burdock and yacon provide insights into Asteraceae palaeo-polyploidization history and plant inulin production.</title>
        <authorList>
            <person name="Fan W."/>
            <person name="Wang S."/>
            <person name="Wang H."/>
            <person name="Wang A."/>
            <person name="Jiang F."/>
            <person name="Liu H."/>
            <person name="Zhao H."/>
            <person name="Xu D."/>
            <person name="Zhang Y."/>
        </authorList>
    </citation>
    <scope>NUCLEOTIDE SEQUENCE [LARGE SCALE GENOMIC DNA]</scope>
    <source>
        <strain evidence="2">cv. Yunnan</strain>
    </source>
</reference>
<sequence>MSGLPQNENVLEKQKEKEKEKENPKEVVSVSDYHKANFSEEEEADRFRLIEEFIEMGVGKIQKEKNGCWASNYDTQKSLFEDRLKVLNATKLMPTVNVEKISKEIYSTNKGEASVKVSKETKATWFKKQPESSSRMVENFEIGLENFSKETLKEKIISWRYDGSKDLYPLRMYELAQIRTLTNEDIFAPAAVEIAYKHKDEFYARDFANLLTKVSMDMRWIEYDNSQTFVLNHQLGGRLWSQTIQAEDHKVFPAQISSSPT</sequence>
<protein>
    <submittedName>
        <fullName evidence="1">Uncharacterized protein</fullName>
    </submittedName>
</protein>
<reference evidence="1 2" key="2">
    <citation type="journal article" date="2022" name="Mol. Ecol. Resour.">
        <title>The genomes of chicory, endive, great burdock and yacon provide insights into Asteraceae paleo-polyploidization history and plant inulin production.</title>
        <authorList>
            <person name="Fan W."/>
            <person name="Wang S."/>
            <person name="Wang H."/>
            <person name="Wang A."/>
            <person name="Jiang F."/>
            <person name="Liu H."/>
            <person name="Zhao H."/>
            <person name="Xu D."/>
            <person name="Zhang Y."/>
        </authorList>
    </citation>
    <scope>NUCLEOTIDE SEQUENCE [LARGE SCALE GENOMIC DNA]</scope>
    <source>
        <strain evidence="2">cv. Yunnan</strain>
        <tissue evidence="1">Leaves</tissue>
    </source>
</reference>
<comment type="caution">
    <text evidence="1">The sequence shown here is derived from an EMBL/GenBank/DDBJ whole genome shotgun (WGS) entry which is preliminary data.</text>
</comment>